<reference evidence="2 3" key="1">
    <citation type="submission" date="2019-03" db="EMBL/GenBank/DDBJ databases">
        <title>First draft genome of Liparis tanakae, snailfish: a comprehensive survey of snailfish specific genes.</title>
        <authorList>
            <person name="Kim W."/>
            <person name="Song I."/>
            <person name="Jeong J.-H."/>
            <person name="Kim D."/>
            <person name="Kim S."/>
            <person name="Ryu S."/>
            <person name="Song J.Y."/>
            <person name="Lee S.K."/>
        </authorList>
    </citation>
    <scope>NUCLEOTIDE SEQUENCE [LARGE SCALE GENOMIC DNA]</scope>
    <source>
        <tissue evidence="2">Muscle</tissue>
    </source>
</reference>
<sequence>MLGTLESLGGGGGSLQSGLTPPPAAIIPSFCHHDDESTEHLKGQRGFDRVTSVGRRQLLVNNRLAKVTKRRFSSPSHRAPLIPAIRISEQKKFIRLQ</sequence>
<accession>A0A4Z2G8I1</accession>
<evidence type="ECO:0000256" key="1">
    <source>
        <dbReference type="SAM" id="MobiDB-lite"/>
    </source>
</evidence>
<name>A0A4Z2G8I1_9TELE</name>
<evidence type="ECO:0000313" key="2">
    <source>
        <dbReference type="EMBL" id="TNN49829.1"/>
    </source>
</evidence>
<keyword evidence="3" id="KW-1185">Reference proteome</keyword>
<feature type="region of interest" description="Disordered" evidence="1">
    <location>
        <begin position="1"/>
        <end position="25"/>
    </location>
</feature>
<gene>
    <name evidence="2" type="ORF">EYF80_039983</name>
</gene>
<comment type="caution">
    <text evidence="2">The sequence shown here is derived from an EMBL/GenBank/DDBJ whole genome shotgun (WGS) entry which is preliminary data.</text>
</comment>
<organism evidence="2 3">
    <name type="scientific">Liparis tanakae</name>
    <name type="common">Tanaka's snailfish</name>
    <dbReference type="NCBI Taxonomy" id="230148"/>
    <lineage>
        <taxon>Eukaryota</taxon>
        <taxon>Metazoa</taxon>
        <taxon>Chordata</taxon>
        <taxon>Craniata</taxon>
        <taxon>Vertebrata</taxon>
        <taxon>Euteleostomi</taxon>
        <taxon>Actinopterygii</taxon>
        <taxon>Neopterygii</taxon>
        <taxon>Teleostei</taxon>
        <taxon>Neoteleostei</taxon>
        <taxon>Acanthomorphata</taxon>
        <taxon>Eupercaria</taxon>
        <taxon>Perciformes</taxon>
        <taxon>Cottioidei</taxon>
        <taxon>Cottales</taxon>
        <taxon>Liparidae</taxon>
        <taxon>Liparis</taxon>
    </lineage>
</organism>
<evidence type="ECO:0000313" key="3">
    <source>
        <dbReference type="Proteomes" id="UP000314294"/>
    </source>
</evidence>
<protein>
    <submittedName>
        <fullName evidence="2">Uncharacterized protein</fullName>
    </submittedName>
</protein>
<proteinExistence type="predicted"/>
<dbReference type="EMBL" id="SRLO01000640">
    <property type="protein sequence ID" value="TNN49829.1"/>
    <property type="molecule type" value="Genomic_DNA"/>
</dbReference>
<dbReference type="Proteomes" id="UP000314294">
    <property type="component" value="Unassembled WGS sequence"/>
</dbReference>
<dbReference type="AlphaFoldDB" id="A0A4Z2G8I1"/>